<keyword evidence="4" id="KW-1133">Transmembrane helix</keyword>
<dbReference type="InterPro" id="IPR017979">
    <property type="entry name" value="GPCR_3_CS"/>
</dbReference>
<dbReference type="InterPro" id="IPR001828">
    <property type="entry name" value="ANF_lig-bd_rcpt"/>
</dbReference>
<dbReference type="SUPFAM" id="SSF53822">
    <property type="entry name" value="Periplasmic binding protein-like I"/>
    <property type="match status" value="1"/>
</dbReference>
<evidence type="ECO:0000256" key="2">
    <source>
        <dbReference type="ARBA" id="ARBA00022475"/>
    </source>
</evidence>
<dbReference type="PANTHER" id="PTHR10519">
    <property type="entry name" value="GABA-B RECEPTOR"/>
    <property type="match status" value="1"/>
</dbReference>
<dbReference type="Proteomes" id="UP001152795">
    <property type="component" value="Unassembled WGS sequence"/>
</dbReference>
<evidence type="ECO:0000313" key="10">
    <source>
        <dbReference type="EMBL" id="CAB4027904.1"/>
    </source>
</evidence>
<dbReference type="Pfam" id="PF01094">
    <property type="entry name" value="ANF_receptor"/>
    <property type="match status" value="1"/>
</dbReference>
<dbReference type="PRINTS" id="PR01176">
    <property type="entry name" value="GABABRECEPTR"/>
</dbReference>
<dbReference type="OrthoDB" id="2150267at2759"/>
<comment type="caution">
    <text evidence="10">The sequence shown here is derived from an EMBL/GenBank/DDBJ whole genome shotgun (WGS) entry which is preliminary data.</text>
</comment>
<dbReference type="PANTHER" id="PTHR10519:SF74">
    <property type="entry name" value="GAMMA-AMINOBUTYRIC ACID TYPE B RECEPTOR SUBUNIT 2"/>
    <property type="match status" value="1"/>
</dbReference>
<dbReference type="InterPro" id="IPR002455">
    <property type="entry name" value="GPCR3_GABA-B"/>
</dbReference>
<keyword evidence="9" id="KW-0807">Transducer</keyword>
<keyword evidence="3" id="KW-0812">Transmembrane</keyword>
<keyword evidence="8" id="KW-0325">Glycoprotein</keyword>
<keyword evidence="7 10" id="KW-0675">Receptor</keyword>
<keyword evidence="2" id="KW-1003">Cell membrane</keyword>
<dbReference type="PRINTS" id="PR01177">
    <property type="entry name" value="GABAB1RECPTR"/>
</dbReference>
<proteinExistence type="predicted"/>
<keyword evidence="11" id="KW-1185">Reference proteome</keyword>
<evidence type="ECO:0000256" key="4">
    <source>
        <dbReference type="ARBA" id="ARBA00022989"/>
    </source>
</evidence>
<dbReference type="Pfam" id="PF00003">
    <property type="entry name" value="7tm_3"/>
    <property type="match status" value="1"/>
</dbReference>
<dbReference type="EMBL" id="CACRXK020015110">
    <property type="protein sequence ID" value="CAB4027904.1"/>
    <property type="molecule type" value="Genomic_DNA"/>
</dbReference>
<dbReference type="AlphaFoldDB" id="A0A7D9L7H5"/>
<keyword evidence="6" id="KW-0472">Membrane</keyword>
<evidence type="ECO:0000256" key="3">
    <source>
        <dbReference type="ARBA" id="ARBA00022692"/>
    </source>
</evidence>
<dbReference type="PROSITE" id="PS50259">
    <property type="entry name" value="G_PROTEIN_RECEP_F3_4"/>
    <property type="match status" value="1"/>
</dbReference>
<comment type="subcellular location">
    <subcellularLocation>
        <location evidence="1">Cell membrane</location>
        <topology evidence="1">Multi-pass membrane protein</topology>
    </subcellularLocation>
</comment>
<reference evidence="10" key="1">
    <citation type="submission" date="2020-04" db="EMBL/GenBank/DDBJ databases">
        <authorList>
            <person name="Alioto T."/>
            <person name="Alioto T."/>
            <person name="Gomez Garrido J."/>
        </authorList>
    </citation>
    <scope>NUCLEOTIDE SEQUENCE</scope>
    <source>
        <strain evidence="10">A484AB</strain>
    </source>
</reference>
<protein>
    <submittedName>
        <fullName evidence="10">Gamma-aminobutyric acid type B receptor subunit 2-like isoform X1</fullName>
    </submittedName>
</protein>
<feature type="non-terminal residue" evidence="10">
    <location>
        <position position="699"/>
    </location>
</feature>
<sequence length="699" mass="79979">SSKRSRHTGRDSTTRRDFLVFERSESSVTENRKIASRCRIASNNEKPVIHLKLAARDLRNQIIKDKLNITLITIEGFSQFTEGHPRIQLENLQKLDARIIIGEFSASGAVAVFCEAYKMGMVGQKYVWLLPATTTGAWIFSPSTFRRFYPGTDCNVSHIIEAADGFIVSDKVPIRQDNNETLSGLTAVTFNVNRLLKHNAPRPYTSYAFDSVWAAALLFQESLSYPKYRPENVEFGNIMARNYYSWFLSKTKFEGLTGPHHFDHRQRLGTVRINQMRNANGTAELIQVGSFISINSAESKMNLYESQLSKLWKDGKVPVDETTKERKILTYSILQLVVIAALAVFGLLYSIFLLYFNISKRNHKVVRMSSPMINNVVLLGCFFCYVFVFLLEIDSRFVDDHVFGILCNVRLYVLAIAFSLAFGALFSKTWRVHKIFTAQRAIKKKLMRDFHLILFVLALVIIDVTFITVWVYYHPLEMKEIIFDELREDSRDLITIPVLKICECTYRTKLLGVLYGYKGILLLFGVFLAWETRNVTIPALNDSKYIGMSVYNVVILSAIGATVSMVLKTTVYYELLHVMVSAIVVLSTTVTLTMVFAPKVYPVYRCFHVRTRTSQIYAWFEKKSETEFCFDFSYISGLPEVRLTDILKMCSIESRTPSNSVGDLCIQLGYPYPTFGYCMVTVLNWERLYPVGIQVIHSL</sequence>
<evidence type="ECO:0000256" key="7">
    <source>
        <dbReference type="ARBA" id="ARBA00023170"/>
    </source>
</evidence>
<dbReference type="GO" id="GO:0038039">
    <property type="term" value="C:G protein-coupled receptor heterodimeric complex"/>
    <property type="evidence" value="ECO:0007669"/>
    <property type="project" value="TreeGrafter"/>
</dbReference>
<dbReference type="InterPro" id="IPR028082">
    <property type="entry name" value="Peripla_BP_I"/>
</dbReference>
<dbReference type="CDD" id="cd15047">
    <property type="entry name" value="7tmC_GABA-B-like"/>
    <property type="match status" value="1"/>
</dbReference>
<evidence type="ECO:0000256" key="1">
    <source>
        <dbReference type="ARBA" id="ARBA00004651"/>
    </source>
</evidence>
<evidence type="ECO:0000256" key="6">
    <source>
        <dbReference type="ARBA" id="ARBA00023136"/>
    </source>
</evidence>
<dbReference type="GO" id="GO:0004965">
    <property type="term" value="F:G protein-coupled GABA receptor activity"/>
    <property type="evidence" value="ECO:0007669"/>
    <property type="project" value="InterPro"/>
</dbReference>
<feature type="non-terminal residue" evidence="10">
    <location>
        <position position="1"/>
    </location>
</feature>
<accession>A0A7D9L7H5</accession>
<name>A0A7D9L7H5_PARCT</name>
<evidence type="ECO:0000256" key="9">
    <source>
        <dbReference type="ARBA" id="ARBA00023224"/>
    </source>
</evidence>
<keyword evidence="5" id="KW-0297">G-protein coupled receptor</keyword>
<dbReference type="GO" id="GO:0007214">
    <property type="term" value="P:gamma-aminobutyric acid signaling pathway"/>
    <property type="evidence" value="ECO:0007669"/>
    <property type="project" value="TreeGrafter"/>
</dbReference>
<gene>
    <name evidence="10" type="ORF">PACLA_8A086039</name>
</gene>
<dbReference type="PROSITE" id="PS00981">
    <property type="entry name" value="G_PROTEIN_RECEP_F3_3"/>
    <property type="match status" value="1"/>
</dbReference>
<evidence type="ECO:0000256" key="8">
    <source>
        <dbReference type="ARBA" id="ARBA00023180"/>
    </source>
</evidence>
<organism evidence="10 11">
    <name type="scientific">Paramuricea clavata</name>
    <name type="common">Red gorgonian</name>
    <name type="synonym">Violescent sea-whip</name>
    <dbReference type="NCBI Taxonomy" id="317549"/>
    <lineage>
        <taxon>Eukaryota</taxon>
        <taxon>Metazoa</taxon>
        <taxon>Cnidaria</taxon>
        <taxon>Anthozoa</taxon>
        <taxon>Octocorallia</taxon>
        <taxon>Malacalcyonacea</taxon>
        <taxon>Plexauridae</taxon>
        <taxon>Paramuricea</taxon>
    </lineage>
</organism>
<dbReference type="InterPro" id="IPR017978">
    <property type="entry name" value="GPCR_3_C"/>
</dbReference>
<evidence type="ECO:0000256" key="5">
    <source>
        <dbReference type="ARBA" id="ARBA00023040"/>
    </source>
</evidence>
<dbReference type="Gene3D" id="3.40.50.2300">
    <property type="match status" value="1"/>
</dbReference>
<evidence type="ECO:0000313" key="11">
    <source>
        <dbReference type="Proteomes" id="UP001152795"/>
    </source>
</evidence>